<gene>
    <name evidence="1" type="ORF">P43SY_008725</name>
</gene>
<proteinExistence type="predicted"/>
<evidence type="ECO:0000313" key="2">
    <source>
        <dbReference type="Proteomes" id="UP001209570"/>
    </source>
</evidence>
<accession>A0AAD5LBL4</accession>
<name>A0AAD5LBL4_PYTIN</name>
<organism evidence="1 2">
    <name type="scientific">Pythium insidiosum</name>
    <name type="common">Pythiosis disease agent</name>
    <dbReference type="NCBI Taxonomy" id="114742"/>
    <lineage>
        <taxon>Eukaryota</taxon>
        <taxon>Sar</taxon>
        <taxon>Stramenopiles</taxon>
        <taxon>Oomycota</taxon>
        <taxon>Peronosporomycetes</taxon>
        <taxon>Pythiales</taxon>
        <taxon>Pythiaceae</taxon>
        <taxon>Pythium</taxon>
    </lineage>
</organism>
<evidence type="ECO:0000313" key="1">
    <source>
        <dbReference type="EMBL" id="KAJ0392920.1"/>
    </source>
</evidence>
<reference evidence="1" key="1">
    <citation type="submission" date="2021-12" db="EMBL/GenBank/DDBJ databases">
        <title>Prjna785345.</title>
        <authorList>
            <person name="Rujirawat T."/>
            <person name="Krajaejun T."/>
        </authorList>
    </citation>
    <scope>NUCLEOTIDE SEQUENCE</scope>
    <source>
        <strain evidence="1">Pi057C3</strain>
    </source>
</reference>
<keyword evidence="2" id="KW-1185">Reference proteome</keyword>
<dbReference type="Proteomes" id="UP001209570">
    <property type="component" value="Unassembled WGS sequence"/>
</dbReference>
<comment type="caution">
    <text evidence="1">The sequence shown here is derived from an EMBL/GenBank/DDBJ whole genome shotgun (WGS) entry which is preliminary data.</text>
</comment>
<sequence length="150" mass="16819">MVATRVETPAHQPALHFSIMPINRKKKMCPELKVHRVDGVPQIEAGEKQHIAGMYYAVRVRLGEQTQQTRTHGKGHESHIEQDMVFHAERVDGRESVIAEILDDQNQVLSRGNIGMLGDFIEGRKGARFELDSGAAVVISSTWTQEPKQP</sequence>
<dbReference type="AlphaFoldDB" id="A0AAD5LBL4"/>
<dbReference type="EMBL" id="JAKCXM010000553">
    <property type="protein sequence ID" value="KAJ0392920.1"/>
    <property type="molecule type" value="Genomic_DNA"/>
</dbReference>
<protein>
    <submittedName>
        <fullName evidence="1">Uncharacterized protein</fullName>
    </submittedName>
</protein>